<dbReference type="EMBL" id="FOXX01000019">
    <property type="protein sequence ID" value="SFQ86667.1"/>
    <property type="molecule type" value="Genomic_DNA"/>
</dbReference>
<accession>A0A1I6C0J5</accession>
<keyword evidence="2" id="KW-1185">Reference proteome</keyword>
<reference evidence="1 2" key="1">
    <citation type="submission" date="2016-10" db="EMBL/GenBank/DDBJ databases">
        <authorList>
            <person name="Varghese N."/>
            <person name="Submissions S."/>
        </authorList>
    </citation>
    <scope>NUCLEOTIDE SEQUENCE [LARGE SCALE GENOMIC DNA]</scope>
    <source>
        <strain evidence="1 2">DSM 13796</strain>
    </source>
</reference>
<protein>
    <submittedName>
        <fullName evidence="1">Uncharacterized protein</fullName>
    </submittedName>
</protein>
<dbReference type="RefSeq" id="WP_061802858.1">
    <property type="nucleotide sequence ID" value="NZ_FOXX01000019.1"/>
</dbReference>
<organism evidence="1 2">
    <name type="scientific">Priestia endophytica DSM 13796</name>
    <dbReference type="NCBI Taxonomy" id="1121089"/>
    <lineage>
        <taxon>Bacteria</taxon>
        <taxon>Bacillati</taxon>
        <taxon>Bacillota</taxon>
        <taxon>Bacilli</taxon>
        <taxon>Bacillales</taxon>
        <taxon>Bacillaceae</taxon>
        <taxon>Priestia</taxon>
    </lineage>
</organism>
<sequence length="354" mass="41359">MLDLGLHGSWKHDEEQYVIRYDAILSVISGTKYDGLNRTEHHWIANVKENSSGKWSGEIFYRKPEHLTFEKVEVSTINSMGMSKNLHVFLSSSSFYDDRKWLFFNANQFKPQYLRTVIVEMAAEENVDYVTSFNTHEHPNRPGELKNFNLTIPEVFRWASIEVLMVEGNKKIPLSLAGSDLMWDNNELHQAMLQHCMFKKDKFPIGWTIWLLNASNNINPDTSGIMFDEIENHRQGAAVFNNSRYFVPPPHDPNPDAWVKRAKFWTTIHEIGHCFNLTHSFQKEIGTPWDSSLKNDTNAYSFMNYSHNARNLTVQQNFFSNFYYTFTREEKLFMCHAPDEFVQMGNSNFTENHG</sequence>
<dbReference type="InterPro" id="IPR024079">
    <property type="entry name" value="MetalloPept_cat_dom_sf"/>
</dbReference>
<evidence type="ECO:0000313" key="1">
    <source>
        <dbReference type="EMBL" id="SFQ86667.1"/>
    </source>
</evidence>
<dbReference type="Gene3D" id="3.40.390.10">
    <property type="entry name" value="Collagenase (Catalytic Domain)"/>
    <property type="match status" value="1"/>
</dbReference>
<dbReference type="Proteomes" id="UP000182762">
    <property type="component" value="Unassembled WGS sequence"/>
</dbReference>
<comment type="caution">
    <text evidence="1">The sequence shown here is derived from an EMBL/GenBank/DDBJ whole genome shotgun (WGS) entry which is preliminary data.</text>
</comment>
<evidence type="ECO:0000313" key="2">
    <source>
        <dbReference type="Proteomes" id="UP000182762"/>
    </source>
</evidence>
<name>A0A1I6C0J5_9BACI</name>
<dbReference type="SUPFAM" id="SSF55486">
    <property type="entry name" value="Metalloproteases ('zincins'), catalytic domain"/>
    <property type="match status" value="1"/>
</dbReference>
<gene>
    <name evidence="1" type="ORF">SAMN02745910_04694</name>
</gene>
<dbReference type="GeneID" id="93713217"/>
<proteinExistence type="predicted"/>